<evidence type="ECO:0000313" key="2">
    <source>
        <dbReference type="Proteomes" id="UP000823388"/>
    </source>
</evidence>
<proteinExistence type="predicted"/>
<sequence>MHPPRESICPEPSSCQARLPCTRGDVVAVLCRWPPPLLTRLALVPRGPYCAPCATTRRTSTSTSAIAVARLVVRPSLPTRPRLPCCCDWKHCRRPASRRRTQAEFAASSTSRASLMRPPSPRHHLRIIARGAPRHGAGTPEPPSTVAARCGVVAFEPLGYKKGMQYESFEDQDFQEQVLKTLSSYYMDLRQVYSLIMLSS</sequence>
<evidence type="ECO:0000313" key="1">
    <source>
        <dbReference type="EMBL" id="KAG2578485.1"/>
    </source>
</evidence>
<reference evidence="1" key="1">
    <citation type="submission" date="2020-05" db="EMBL/GenBank/DDBJ databases">
        <title>WGS assembly of Panicum virgatum.</title>
        <authorList>
            <person name="Lovell J.T."/>
            <person name="Jenkins J."/>
            <person name="Shu S."/>
            <person name="Juenger T.E."/>
            <person name="Schmutz J."/>
        </authorList>
    </citation>
    <scope>NUCLEOTIDE SEQUENCE</scope>
    <source>
        <strain evidence="1">AP13</strain>
    </source>
</reference>
<gene>
    <name evidence="1" type="ORF">PVAP13_6NG211100</name>
</gene>
<comment type="caution">
    <text evidence="1">The sequence shown here is derived from an EMBL/GenBank/DDBJ whole genome shotgun (WGS) entry which is preliminary data.</text>
</comment>
<dbReference type="Proteomes" id="UP000823388">
    <property type="component" value="Chromosome 6N"/>
</dbReference>
<protein>
    <submittedName>
        <fullName evidence="1">Uncharacterized protein</fullName>
    </submittedName>
</protein>
<dbReference type="AlphaFoldDB" id="A0A8T0QZV4"/>
<keyword evidence="2" id="KW-1185">Reference proteome</keyword>
<organism evidence="1 2">
    <name type="scientific">Panicum virgatum</name>
    <name type="common">Blackwell switchgrass</name>
    <dbReference type="NCBI Taxonomy" id="38727"/>
    <lineage>
        <taxon>Eukaryota</taxon>
        <taxon>Viridiplantae</taxon>
        <taxon>Streptophyta</taxon>
        <taxon>Embryophyta</taxon>
        <taxon>Tracheophyta</taxon>
        <taxon>Spermatophyta</taxon>
        <taxon>Magnoliopsida</taxon>
        <taxon>Liliopsida</taxon>
        <taxon>Poales</taxon>
        <taxon>Poaceae</taxon>
        <taxon>PACMAD clade</taxon>
        <taxon>Panicoideae</taxon>
        <taxon>Panicodae</taxon>
        <taxon>Paniceae</taxon>
        <taxon>Panicinae</taxon>
        <taxon>Panicum</taxon>
        <taxon>Panicum sect. Hiantes</taxon>
    </lineage>
</organism>
<name>A0A8T0QZV4_PANVG</name>
<dbReference type="EMBL" id="CM029048">
    <property type="protein sequence ID" value="KAG2578485.1"/>
    <property type="molecule type" value="Genomic_DNA"/>
</dbReference>
<accession>A0A8T0QZV4</accession>